<proteinExistence type="predicted"/>
<dbReference type="EMBL" id="JBBKAR010000031">
    <property type="protein sequence ID" value="MEJ8304011.1"/>
    <property type="molecule type" value="Genomic_DNA"/>
</dbReference>
<evidence type="ECO:0000313" key="2">
    <source>
        <dbReference type="Proteomes" id="UP001380953"/>
    </source>
</evidence>
<keyword evidence="2" id="KW-1185">Reference proteome</keyword>
<evidence type="ECO:0000313" key="1">
    <source>
        <dbReference type="EMBL" id="MEJ8304011.1"/>
    </source>
</evidence>
<comment type="caution">
    <text evidence="1">The sequence shown here is derived from an EMBL/GenBank/DDBJ whole genome shotgun (WGS) entry which is preliminary data.</text>
</comment>
<organism evidence="1 2">
    <name type="scientific">Saccharibacillus sacchari</name>
    <dbReference type="NCBI Taxonomy" id="456493"/>
    <lineage>
        <taxon>Bacteria</taxon>
        <taxon>Bacillati</taxon>
        <taxon>Bacillota</taxon>
        <taxon>Bacilli</taxon>
        <taxon>Bacillales</taxon>
        <taxon>Paenibacillaceae</taxon>
        <taxon>Saccharibacillus</taxon>
    </lineage>
</organism>
<sequence>MQQIFLDIRNGNVEGIRNILKAGVDPNQIYENSWTLLKAAAEHEQVEIVRLLVESGADVNLQPNGGWTALHQAVDMAIDGTIQTGGQTGDEPVDLIQYLLEHGADAELRDANGDSALDIAEAYQSKKVIEVLRSNLS</sequence>
<name>A0ACC6PAQ2_9BACL</name>
<dbReference type="Proteomes" id="UP001380953">
    <property type="component" value="Unassembled WGS sequence"/>
</dbReference>
<protein>
    <submittedName>
        <fullName evidence="1">Ankyrin repeat domain-containing protein</fullName>
    </submittedName>
</protein>
<reference evidence="1" key="1">
    <citation type="submission" date="2024-03" db="EMBL/GenBank/DDBJ databases">
        <title>Whole genome sequecning of epiphytes from Marcgravia umbellata leaves.</title>
        <authorList>
            <person name="Kumar G."/>
            <person name="Savka M.A."/>
        </authorList>
    </citation>
    <scope>NUCLEOTIDE SEQUENCE</scope>
    <source>
        <strain evidence="1">RIT_BL5</strain>
    </source>
</reference>
<gene>
    <name evidence="1" type="ORF">WKI47_08885</name>
</gene>
<accession>A0ACC6PAQ2</accession>